<dbReference type="InterPro" id="IPR013087">
    <property type="entry name" value="Znf_C2H2_type"/>
</dbReference>
<dbReference type="CDD" id="cd01772">
    <property type="entry name" value="UBX_UBXN1"/>
    <property type="match status" value="1"/>
</dbReference>
<dbReference type="InterPro" id="IPR001012">
    <property type="entry name" value="UBX_dom"/>
</dbReference>
<feature type="compositionally biased region" description="Basic and acidic residues" evidence="4">
    <location>
        <begin position="123"/>
        <end position="134"/>
    </location>
</feature>
<evidence type="ECO:0000259" key="6">
    <source>
        <dbReference type="PROSITE" id="PS50033"/>
    </source>
</evidence>
<evidence type="ECO:0000313" key="8">
    <source>
        <dbReference type="Proteomes" id="UP000091820"/>
    </source>
</evidence>
<feature type="region of interest" description="Disordered" evidence="4">
    <location>
        <begin position="47"/>
        <end position="88"/>
    </location>
</feature>
<dbReference type="InterPro" id="IPR029071">
    <property type="entry name" value="Ubiquitin-like_domsf"/>
</dbReference>
<dbReference type="InterPro" id="IPR041923">
    <property type="entry name" value="UBA_UBXN1"/>
</dbReference>
<dbReference type="PROSITE" id="PS50033">
    <property type="entry name" value="UBX"/>
    <property type="match status" value="1"/>
</dbReference>
<dbReference type="Pfam" id="PF24560">
    <property type="entry name" value="zf-C2H2_OTU1_C"/>
    <property type="match status" value="1"/>
</dbReference>
<protein>
    <recommendedName>
        <fullName evidence="9">UBX domain-containing protein</fullName>
    </recommendedName>
</protein>
<dbReference type="GO" id="GO:0036435">
    <property type="term" value="F:K48-linked polyubiquitin modification-dependent protein binding"/>
    <property type="evidence" value="ECO:0007669"/>
    <property type="project" value="TreeGrafter"/>
</dbReference>
<dbReference type="InterPro" id="IPR057766">
    <property type="entry name" value="Znf-C2H2_OTU1-like_C"/>
</dbReference>
<dbReference type="Pfam" id="PF22562">
    <property type="entry name" value="UBA_7"/>
    <property type="match status" value="1"/>
</dbReference>
<dbReference type="AlphaFoldDB" id="A0A1A9WCE8"/>
<accession>A0A1A9WCE8</accession>
<dbReference type="Gene3D" id="1.10.8.10">
    <property type="entry name" value="DNA helicase RuvA subunit, C-terminal domain"/>
    <property type="match status" value="1"/>
</dbReference>
<evidence type="ECO:0008006" key="9">
    <source>
        <dbReference type="Google" id="ProtNLM"/>
    </source>
</evidence>
<name>A0A1A9WCE8_9MUSC</name>
<dbReference type="GO" id="GO:0031397">
    <property type="term" value="P:negative regulation of protein ubiquitination"/>
    <property type="evidence" value="ECO:0007669"/>
    <property type="project" value="TreeGrafter"/>
</dbReference>
<dbReference type="SUPFAM" id="SSF46934">
    <property type="entry name" value="UBA-like"/>
    <property type="match status" value="1"/>
</dbReference>
<dbReference type="EnsemblMetazoa" id="GBRI014351-RA">
    <property type="protein sequence ID" value="GBRI014351-PA"/>
    <property type="gene ID" value="GBRI014351"/>
</dbReference>
<dbReference type="SMART" id="SM00166">
    <property type="entry name" value="UBX"/>
    <property type="match status" value="1"/>
</dbReference>
<dbReference type="Gene3D" id="3.10.20.90">
    <property type="entry name" value="Phosphatidylinositol 3-kinase Catalytic Subunit, Chain A, domain 1"/>
    <property type="match status" value="1"/>
</dbReference>
<dbReference type="VEuPathDB" id="VectorBase:GBRI014351"/>
<reference evidence="7" key="2">
    <citation type="submission" date="2020-05" db="UniProtKB">
        <authorList>
            <consortium name="EnsemblMetazoa"/>
        </authorList>
    </citation>
    <scope>IDENTIFICATION</scope>
    <source>
        <strain evidence="7">IAEA</strain>
    </source>
</reference>
<feature type="domain" description="UBX" evidence="6">
    <location>
        <begin position="253"/>
        <end position="330"/>
    </location>
</feature>
<dbReference type="FunFam" id="3.10.20.90:FF:000134">
    <property type="entry name" value="UBX domain-containing protein 1"/>
    <property type="match status" value="1"/>
</dbReference>
<sequence>MGDIQMLLEMGFPKDKAEYAMKVTNYKGVEPAMEWLLAHVDEDIPGDVTGNTVGTSGANNAATTDSGQVEAPAAETATSSSAINQASEAKSLKCEDCGKLCKDQGELEFHAAKTGHKNFSESTEEKKPLTEEEKKRQLALIEEKLKQKRLEREEREKADAMERERNRIKSGKDMTEARKRLEELEMKKLVEQRKREKAEEKAARERVKAQIEADKARRKLSQQTQNMTPIASQGFQSVTSTTPAEPSIKIPSKEYTQTRIQIRLQDGSTLTETFNVKEQLSAVRVFIQMKTENGEPFGLMTTFPRKVFTVEDYDKPLDILGLVPSAVLIMTKANVA</sequence>
<feature type="region of interest" description="Disordered" evidence="4">
    <location>
        <begin position="112"/>
        <end position="134"/>
    </location>
</feature>
<dbReference type="SUPFAM" id="SSF54236">
    <property type="entry name" value="Ubiquitin-like"/>
    <property type="match status" value="1"/>
</dbReference>
<dbReference type="GO" id="GO:1903094">
    <property type="term" value="P:negative regulation of protein K48-linked deubiquitination"/>
    <property type="evidence" value="ECO:0007669"/>
    <property type="project" value="TreeGrafter"/>
</dbReference>
<dbReference type="PROSITE" id="PS50030">
    <property type="entry name" value="UBA"/>
    <property type="match status" value="1"/>
</dbReference>
<dbReference type="GO" id="GO:0005737">
    <property type="term" value="C:cytoplasm"/>
    <property type="evidence" value="ECO:0007669"/>
    <property type="project" value="UniProtKB-SubCell"/>
</dbReference>
<keyword evidence="8" id="KW-1185">Reference proteome</keyword>
<dbReference type="Pfam" id="PF00789">
    <property type="entry name" value="UBX"/>
    <property type="match status" value="1"/>
</dbReference>
<evidence type="ECO:0000256" key="1">
    <source>
        <dbReference type="ARBA" id="ARBA00004496"/>
    </source>
</evidence>
<keyword evidence="3" id="KW-0175">Coiled coil</keyword>
<dbReference type="PROSITE" id="PS00028">
    <property type="entry name" value="ZINC_FINGER_C2H2_1"/>
    <property type="match status" value="1"/>
</dbReference>
<feature type="compositionally biased region" description="Polar residues" evidence="4">
    <location>
        <begin position="49"/>
        <end position="67"/>
    </location>
</feature>
<dbReference type="CDD" id="cd14302">
    <property type="entry name" value="UBA_UBXN1"/>
    <property type="match status" value="1"/>
</dbReference>
<evidence type="ECO:0000259" key="5">
    <source>
        <dbReference type="PROSITE" id="PS50030"/>
    </source>
</evidence>
<dbReference type="GO" id="GO:0005634">
    <property type="term" value="C:nucleus"/>
    <property type="evidence" value="ECO:0007669"/>
    <property type="project" value="TreeGrafter"/>
</dbReference>
<feature type="domain" description="UBA" evidence="5">
    <location>
        <begin position="1"/>
        <end position="39"/>
    </location>
</feature>
<organism evidence="7 8">
    <name type="scientific">Glossina brevipalpis</name>
    <dbReference type="NCBI Taxonomy" id="37001"/>
    <lineage>
        <taxon>Eukaryota</taxon>
        <taxon>Metazoa</taxon>
        <taxon>Ecdysozoa</taxon>
        <taxon>Arthropoda</taxon>
        <taxon>Hexapoda</taxon>
        <taxon>Insecta</taxon>
        <taxon>Pterygota</taxon>
        <taxon>Neoptera</taxon>
        <taxon>Endopterygota</taxon>
        <taxon>Diptera</taxon>
        <taxon>Brachycera</taxon>
        <taxon>Muscomorpha</taxon>
        <taxon>Hippoboscoidea</taxon>
        <taxon>Glossinidae</taxon>
        <taxon>Glossina</taxon>
    </lineage>
</organism>
<dbReference type="InterPro" id="IPR009060">
    <property type="entry name" value="UBA-like_sf"/>
</dbReference>
<feature type="compositionally biased region" description="Low complexity" evidence="4">
    <location>
        <begin position="70"/>
        <end position="82"/>
    </location>
</feature>
<evidence type="ECO:0000256" key="4">
    <source>
        <dbReference type="SAM" id="MobiDB-lite"/>
    </source>
</evidence>
<evidence type="ECO:0000256" key="3">
    <source>
        <dbReference type="ARBA" id="ARBA00023054"/>
    </source>
</evidence>
<dbReference type="InterPro" id="IPR015940">
    <property type="entry name" value="UBA"/>
</dbReference>
<reference evidence="8" key="1">
    <citation type="submission" date="2014-03" db="EMBL/GenBank/DDBJ databases">
        <authorList>
            <person name="Aksoy S."/>
            <person name="Warren W."/>
            <person name="Wilson R.K."/>
        </authorList>
    </citation>
    <scope>NUCLEOTIDE SEQUENCE [LARGE SCALE GENOMIC DNA]</scope>
    <source>
        <strain evidence="8">IAEA</strain>
    </source>
</reference>
<dbReference type="Proteomes" id="UP000091820">
    <property type="component" value="Unassembled WGS sequence"/>
</dbReference>
<proteinExistence type="predicted"/>
<dbReference type="GO" id="GO:0032435">
    <property type="term" value="P:negative regulation of proteasomal ubiquitin-dependent protein catabolic process"/>
    <property type="evidence" value="ECO:0007669"/>
    <property type="project" value="TreeGrafter"/>
</dbReference>
<evidence type="ECO:0000313" key="7">
    <source>
        <dbReference type="EnsemblMetazoa" id="GBRI014351-PA"/>
    </source>
</evidence>
<dbReference type="STRING" id="37001.A0A1A9WCE8"/>
<dbReference type="PANTHER" id="PTHR46340:SF1">
    <property type="entry name" value="UBX DOMAIN-CONTAINING PROTEIN 1"/>
    <property type="match status" value="1"/>
</dbReference>
<evidence type="ECO:0000256" key="2">
    <source>
        <dbReference type="ARBA" id="ARBA00022490"/>
    </source>
</evidence>
<comment type="subcellular location">
    <subcellularLocation>
        <location evidence="1">Cytoplasm</location>
    </subcellularLocation>
</comment>
<keyword evidence="2" id="KW-0963">Cytoplasm</keyword>
<dbReference type="PANTHER" id="PTHR46340">
    <property type="entry name" value="UBX DOMAIN-CONTAINING PROTEIN 1"/>
    <property type="match status" value="1"/>
</dbReference>